<dbReference type="InterPro" id="IPR016032">
    <property type="entry name" value="Sig_transdc_resp-reg_C-effctor"/>
</dbReference>
<dbReference type="Proteomes" id="UP000092024">
    <property type="component" value="Unassembled WGS sequence"/>
</dbReference>
<gene>
    <name evidence="4" type="ORF">A7K91_20760</name>
</gene>
<dbReference type="SUPFAM" id="SSF46894">
    <property type="entry name" value="C-terminal effector domain of the bipartite response regulators"/>
    <property type="match status" value="1"/>
</dbReference>
<dbReference type="InterPro" id="IPR036388">
    <property type="entry name" value="WH-like_DNA-bd_sf"/>
</dbReference>
<feature type="domain" description="HTH luxR-type" evidence="3">
    <location>
        <begin position="12"/>
        <end position="76"/>
    </location>
</feature>
<evidence type="ECO:0000256" key="2">
    <source>
        <dbReference type="ARBA" id="ARBA00023163"/>
    </source>
</evidence>
<keyword evidence="2" id="KW-0804">Transcription</keyword>
<dbReference type="Pfam" id="PF00196">
    <property type="entry name" value="GerE"/>
    <property type="match status" value="1"/>
</dbReference>
<dbReference type="PROSITE" id="PS50043">
    <property type="entry name" value="HTH_LUXR_2"/>
    <property type="match status" value="1"/>
</dbReference>
<organism evidence="4 5">
    <name type="scientific">Paenibacillus oryzae</name>
    <dbReference type="NCBI Taxonomy" id="1844972"/>
    <lineage>
        <taxon>Bacteria</taxon>
        <taxon>Bacillati</taxon>
        <taxon>Bacillota</taxon>
        <taxon>Bacilli</taxon>
        <taxon>Bacillales</taxon>
        <taxon>Paenibacillaceae</taxon>
        <taxon>Paenibacillus</taxon>
    </lineage>
</organism>
<dbReference type="Gene3D" id="1.10.10.10">
    <property type="entry name" value="Winged helix-like DNA-binding domain superfamily/Winged helix DNA-binding domain"/>
    <property type="match status" value="1"/>
</dbReference>
<proteinExistence type="predicted"/>
<evidence type="ECO:0000313" key="5">
    <source>
        <dbReference type="Proteomes" id="UP000092024"/>
    </source>
</evidence>
<name>A0A1A5YKN1_9BACL</name>
<dbReference type="SMART" id="SM00421">
    <property type="entry name" value="HTH_LUXR"/>
    <property type="match status" value="1"/>
</dbReference>
<dbReference type="GO" id="GO:0006355">
    <property type="term" value="P:regulation of DNA-templated transcription"/>
    <property type="evidence" value="ECO:0007669"/>
    <property type="project" value="InterPro"/>
</dbReference>
<keyword evidence="5" id="KW-1185">Reference proteome</keyword>
<sequence>MLNETKLLILEQKVQCTRLSSREKSVALLWLQDYDHRVIAQKLIISEHTVRSIVKSIYRKTDVNSKMSLLLKIVFD</sequence>
<evidence type="ECO:0000313" key="4">
    <source>
        <dbReference type="EMBL" id="OBR66169.1"/>
    </source>
</evidence>
<protein>
    <recommendedName>
        <fullName evidence="3">HTH luxR-type domain-containing protein</fullName>
    </recommendedName>
</protein>
<accession>A0A1A5YKN1</accession>
<dbReference type="RefSeq" id="WP_068682332.1">
    <property type="nucleotide sequence ID" value="NZ_LYPA01000050.1"/>
</dbReference>
<comment type="caution">
    <text evidence="4">The sequence shown here is derived from an EMBL/GenBank/DDBJ whole genome shotgun (WGS) entry which is preliminary data.</text>
</comment>
<evidence type="ECO:0000259" key="3">
    <source>
        <dbReference type="PROSITE" id="PS50043"/>
    </source>
</evidence>
<reference evidence="4 5" key="1">
    <citation type="submission" date="2016-05" db="EMBL/GenBank/DDBJ databases">
        <title>Paenibacillus oryzae. sp. nov., isolated from the rice root.</title>
        <authorList>
            <person name="Zhang J."/>
            <person name="Zhang X."/>
        </authorList>
    </citation>
    <scope>NUCLEOTIDE SEQUENCE [LARGE SCALE GENOMIC DNA]</scope>
    <source>
        <strain evidence="4 5">1DrF-4</strain>
    </source>
</reference>
<evidence type="ECO:0000256" key="1">
    <source>
        <dbReference type="ARBA" id="ARBA00023015"/>
    </source>
</evidence>
<dbReference type="EMBL" id="LYPA01000050">
    <property type="protein sequence ID" value="OBR66169.1"/>
    <property type="molecule type" value="Genomic_DNA"/>
</dbReference>
<dbReference type="OrthoDB" id="2665498at2"/>
<dbReference type="AlphaFoldDB" id="A0A1A5YKN1"/>
<keyword evidence="1" id="KW-0805">Transcription regulation</keyword>
<dbReference type="InterPro" id="IPR000792">
    <property type="entry name" value="Tscrpt_reg_LuxR_C"/>
</dbReference>
<dbReference type="GO" id="GO:0003677">
    <property type="term" value="F:DNA binding"/>
    <property type="evidence" value="ECO:0007669"/>
    <property type="project" value="InterPro"/>
</dbReference>
<dbReference type="STRING" id="1844972.A7K91_20760"/>